<dbReference type="Pfam" id="PF13650">
    <property type="entry name" value="Asp_protease_2"/>
    <property type="match status" value="1"/>
</dbReference>
<evidence type="ECO:0000256" key="2">
    <source>
        <dbReference type="SAM" id="Phobius"/>
    </source>
</evidence>
<keyword evidence="2" id="KW-1133">Transmembrane helix</keyword>
<protein>
    <submittedName>
        <fullName evidence="3">Retroviral-like aspartic protease family protein</fullName>
    </submittedName>
</protein>
<dbReference type="Proteomes" id="UP000683493">
    <property type="component" value="Chromosome"/>
</dbReference>
<dbReference type="CDD" id="cd05483">
    <property type="entry name" value="retropepsin_like_bacteria"/>
    <property type="match status" value="1"/>
</dbReference>
<feature type="transmembrane region" description="Helical" evidence="2">
    <location>
        <begin position="125"/>
        <end position="143"/>
    </location>
</feature>
<keyword evidence="2" id="KW-0812">Transmembrane</keyword>
<reference evidence="3 4" key="1">
    <citation type="submission" date="2021-06" db="EMBL/GenBank/DDBJ databases">
        <title>Gemonas diversity in paddy soil.</title>
        <authorList>
            <person name="Liu G."/>
        </authorList>
    </citation>
    <scope>NUCLEOTIDE SEQUENCE [LARGE SCALE GENOMIC DNA]</scope>
    <source>
        <strain evidence="3 4">RG29</strain>
    </source>
</reference>
<keyword evidence="2" id="KW-0472">Membrane</keyword>
<evidence type="ECO:0000256" key="1">
    <source>
        <dbReference type="SAM" id="MobiDB-lite"/>
    </source>
</evidence>
<feature type="region of interest" description="Disordered" evidence="1">
    <location>
        <begin position="158"/>
        <end position="209"/>
    </location>
</feature>
<dbReference type="EMBL" id="CP076724">
    <property type="protein sequence ID" value="QWV97247.1"/>
    <property type="molecule type" value="Genomic_DNA"/>
</dbReference>
<gene>
    <name evidence="3" type="ORF">KP005_18180</name>
</gene>
<dbReference type="InterPro" id="IPR034122">
    <property type="entry name" value="Retropepsin-like_bacterial"/>
</dbReference>
<evidence type="ECO:0000313" key="3">
    <source>
        <dbReference type="EMBL" id="QWV97247.1"/>
    </source>
</evidence>
<proteinExistence type="predicted"/>
<evidence type="ECO:0000313" key="4">
    <source>
        <dbReference type="Proteomes" id="UP000683493"/>
    </source>
</evidence>
<sequence>MDLEHLCSGIKERVALELRESTDAATRQELLIAALSDVERVVFPALGQARGTPGYRRLQDAVLDLVSSVAIPLIKEGDRRGGSALVDLADACPDPLIGRKLSGYALELSVRQTNGQRGGASPARIVAGLAGLLAVAGLMFYLLCPYAAQQQTQLAPAQQLAEEGEGRGEAQAREAGPASSEKGWDGDAGGEEQLPQRQERAPANVTATANGDNVTKIRVVDNQVLVPVTVRHGGQAVRLELVLDTGATRTALHESVAGRLPIDLRSAGNAQAELADGRVVRSKIVRIDSLVVGPHAHPSMEVELISYGGGAGIHDGLLGMDFLRRHRYQLDMEHELIRWFQ</sequence>
<accession>A0ABX8JIB1</accession>
<organism evidence="3 4">
    <name type="scientific">Geomonas diazotrophica</name>
    <dbReference type="NCBI Taxonomy" id="2843197"/>
    <lineage>
        <taxon>Bacteria</taxon>
        <taxon>Pseudomonadati</taxon>
        <taxon>Thermodesulfobacteriota</taxon>
        <taxon>Desulfuromonadia</taxon>
        <taxon>Geobacterales</taxon>
        <taxon>Geobacteraceae</taxon>
        <taxon>Geomonas</taxon>
    </lineage>
</organism>
<dbReference type="InterPro" id="IPR001969">
    <property type="entry name" value="Aspartic_peptidase_AS"/>
</dbReference>
<dbReference type="PROSITE" id="PS00141">
    <property type="entry name" value="ASP_PROTEASE"/>
    <property type="match status" value="1"/>
</dbReference>
<name>A0ABX8JIB1_9BACT</name>
<keyword evidence="4" id="KW-1185">Reference proteome</keyword>